<gene>
    <name evidence="1" type="ORF">FA95DRAFT_1568825</name>
</gene>
<evidence type="ECO:0000313" key="1">
    <source>
        <dbReference type="EMBL" id="KAI0053175.1"/>
    </source>
</evidence>
<dbReference type="Proteomes" id="UP000814033">
    <property type="component" value="Unassembled WGS sequence"/>
</dbReference>
<evidence type="ECO:0000313" key="2">
    <source>
        <dbReference type="Proteomes" id="UP000814033"/>
    </source>
</evidence>
<protein>
    <submittedName>
        <fullName evidence="1">Uncharacterized protein</fullName>
    </submittedName>
</protein>
<proteinExistence type="predicted"/>
<accession>A0ACB8SB88</accession>
<reference evidence="1" key="1">
    <citation type="submission" date="2021-02" db="EMBL/GenBank/DDBJ databases">
        <authorList>
            <consortium name="DOE Joint Genome Institute"/>
            <person name="Ahrendt S."/>
            <person name="Looney B.P."/>
            <person name="Miyauchi S."/>
            <person name="Morin E."/>
            <person name="Drula E."/>
            <person name="Courty P.E."/>
            <person name="Chicoki N."/>
            <person name="Fauchery L."/>
            <person name="Kohler A."/>
            <person name="Kuo A."/>
            <person name="Labutti K."/>
            <person name="Pangilinan J."/>
            <person name="Lipzen A."/>
            <person name="Riley R."/>
            <person name="Andreopoulos W."/>
            <person name="He G."/>
            <person name="Johnson J."/>
            <person name="Barry K.W."/>
            <person name="Grigoriev I.V."/>
            <person name="Nagy L."/>
            <person name="Hibbett D."/>
            <person name="Henrissat B."/>
            <person name="Matheny P.B."/>
            <person name="Labbe J."/>
            <person name="Martin F."/>
        </authorList>
    </citation>
    <scope>NUCLEOTIDE SEQUENCE</scope>
    <source>
        <strain evidence="1">FP105234-sp</strain>
    </source>
</reference>
<comment type="caution">
    <text evidence="1">The sequence shown here is derived from an EMBL/GenBank/DDBJ whole genome shotgun (WGS) entry which is preliminary data.</text>
</comment>
<keyword evidence="2" id="KW-1185">Reference proteome</keyword>
<dbReference type="EMBL" id="MU275841">
    <property type="protein sequence ID" value="KAI0053175.1"/>
    <property type="molecule type" value="Genomic_DNA"/>
</dbReference>
<name>A0ACB8SB88_9AGAM</name>
<sequence length="177" mass="19556">MERWWWQEANREVAVPARHAVTGSPSTMLPDAPRTLQASVQSKNETRMRQLTIVLSGRAGSSAAFLPIRSLAIPCRLRNITFLATRDIFEVLVPVRSKETSARAENSGKNMRRLGAGLAHRSDRVAIRTIRGSLCPPCRSAYMPTAQPTSAERTHAASTNRKRGDTCLMFSADEPPD</sequence>
<organism evidence="1 2">
    <name type="scientific">Auriscalpium vulgare</name>
    <dbReference type="NCBI Taxonomy" id="40419"/>
    <lineage>
        <taxon>Eukaryota</taxon>
        <taxon>Fungi</taxon>
        <taxon>Dikarya</taxon>
        <taxon>Basidiomycota</taxon>
        <taxon>Agaricomycotina</taxon>
        <taxon>Agaricomycetes</taxon>
        <taxon>Russulales</taxon>
        <taxon>Auriscalpiaceae</taxon>
        <taxon>Auriscalpium</taxon>
    </lineage>
</organism>
<reference evidence="1" key="2">
    <citation type="journal article" date="2022" name="New Phytol.">
        <title>Evolutionary transition to the ectomycorrhizal habit in the genomes of a hyperdiverse lineage of mushroom-forming fungi.</title>
        <authorList>
            <person name="Looney B."/>
            <person name="Miyauchi S."/>
            <person name="Morin E."/>
            <person name="Drula E."/>
            <person name="Courty P.E."/>
            <person name="Kohler A."/>
            <person name="Kuo A."/>
            <person name="LaButti K."/>
            <person name="Pangilinan J."/>
            <person name="Lipzen A."/>
            <person name="Riley R."/>
            <person name="Andreopoulos W."/>
            <person name="He G."/>
            <person name="Johnson J."/>
            <person name="Nolan M."/>
            <person name="Tritt A."/>
            <person name="Barry K.W."/>
            <person name="Grigoriev I.V."/>
            <person name="Nagy L.G."/>
            <person name="Hibbett D."/>
            <person name="Henrissat B."/>
            <person name="Matheny P.B."/>
            <person name="Labbe J."/>
            <person name="Martin F.M."/>
        </authorList>
    </citation>
    <scope>NUCLEOTIDE SEQUENCE</scope>
    <source>
        <strain evidence="1">FP105234-sp</strain>
    </source>
</reference>